<evidence type="ECO:0000259" key="15">
    <source>
        <dbReference type="Pfam" id="PF00745"/>
    </source>
</evidence>
<feature type="binding site" evidence="9 11">
    <location>
        <position position="120"/>
    </location>
    <ligand>
        <name>substrate</name>
    </ligand>
</feature>
<comment type="domain">
    <text evidence="9">Possesses an unusual extended V-shaped dimeric structure with each monomer consisting of three distinct domains arranged along a curved 'spinal' alpha-helix. The N-terminal catalytic domain specifically recognizes the glutamate moiety of the substrate. The second domain is the NADPH-binding domain, and the third C-terminal domain is responsible for dimerization.</text>
</comment>
<dbReference type="Gene3D" id="3.30.460.30">
    <property type="entry name" value="Glutamyl-tRNA reductase, N-terminal domain"/>
    <property type="match status" value="1"/>
</dbReference>
<protein>
    <recommendedName>
        <fullName evidence="8 9">Glutamyl-tRNA reductase</fullName>
        <shortName evidence="9">GluTR</shortName>
        <ecNumber evidence="3 9">1.2.1.70</ecNumber>
    </recommendedName>
</protein>
<keyword evidence="4 9" id="KW-0521">NADP</keyword>
<dbReference type="KEGG" id="nmy:CJ229_002410"/>
<feature type="binding site" evidence="9 11">
    <location>
        <position position="109"/>
    </location>
    <ligand>
        <name>substrate</name>
    </ligand>
</feature>
<dbReference type="RefSeq" id="WP_102167492.1">
    <property type="nucleotide sequence ID" value="NZ_CP136964.1"/>
</dbReference>
<dbReference type="EC" id="1.2.1.70" evidence="3 9"/>
<evidence type="ECO:0000256" key="14">
    <source>
        <dbReference type="RuleBase" id="RU000584"/>
    </source>
</evidence>
<dbReference type="EMBL" id="CP136964">
    <property type="protein sequence ID" value="WOS96616.1"/>
    <property type="molecule type" value="Genomic_DNA"/>
</dbReference>
<evidence type="ECO:0000259" key="17">
    <source>
        <dbReference type="Pfam" id="PF05201"/>
    </source>
</evidence>
<dbReference type="InterPro" id="IPR000343">
    <property type="entry name" value="4pyrrol_synth_GluRdtase"/>
</dbReference>
<feature type="binding site" evidence="9 11">
    <location>
        <begin position="114"/>
        <end position="116"/>
    </location>
    <ligand>
        <name>substrate</name>
    </ligand>
</feature>
<comment type="catalytic activity">
    <reaction evidence="7 9 14">
        <text>(S)-4-amino-5-oxopentanoate + tRNA(Glu) + NADP(+) = L-glutamyl-tRNA(Glu) + NADPH + H(+)</text>
        <dbReference type="Rhea" id="RHEA:12344"/>
        <dbReference type="Rhea" id="RHEA-COMP:9663"/>
        <dbReference type="Rhea" id="RHEA-COMP:9680"/>
        <dbReference type="ChEBI" id="CHEBI:15378"/>
        <dbReference type="ChEBI" id="CHEBI:57501"/>
        <dbReference type="ChEBI" id="CHEBI:57783"/>
        <dbReference type="ChEBI" id="CHEBI:58349"/>
        <dbReference type="ChEBI" id="CHEBI:78442"/>
        <dbReference type="ChEBI" id="CHEBI:78520"/>
        <dbReference type="EC" id="1.2.1.70"/>
    </reaction>
</comment>
<proteinExistence type="inferred from homology"/>
<keyword evidence="5 9" id="KW-0560">Oxidoreductase</keyword>
<organism evidence="18 19">
    <name type="scientific">Nosocomiicoccus massiliensis</name>
    <dbReference type="NCBI Taxonomy" id="1232430"/>
    <lineage>
        <taxon>Bacteria</taxon>
        <taxon>Bacillati</taxon>
        <taxon>Bacillota</taxon>
        <taxon>Bacilli</taxon>
        <taxon>Bacillales</taxon>
        <taxon>Staphylococcaceae</taxon>
        <taxon>Nosocomiicoccus</taxon>
    </lineage>
</organism>
<dbReference type="PANTHER" id="PTHR43013">
    <property type="entry name" value="GLUTAMYL-TRNA REDUCTASE"/>
    <property type="match status" value="1"/>
</dbReference>
<dbReference type="AlphaFoldDB" id="A0AAF0YQ86"/>
<dbReference type="InterPro" id="IPR015895">
    <property type="entry name" value="4pyrrol_synth_GluRdtase_N"/>
</dbReference>
<dbReference type="Pfam" id="PF01488">
    <property type="entry name" value="Shikimate_DH"/>
    <property type="match status" value="1"/>
</dbReference>
<gene>
    <name evidence="9 18" type="primary">hemA</name>
    <name evidence="18" type="ORF">CJ229_002410</name>
</gene>
<evidence type="ECO:0000256" key="6">
    <source>
        <dbReference type="ARBA" id="ARBA00023244"/>
    </source>
</evidence>
<comment type="miscellaneous">
    <text evidence="9">During catalysis, the active site Cys acts as a nucleophile attacking the alpha-carbonyl group of tRNA-bound glutamate with the formation of a thioester intermediate between enzyme and glutamate, and the concomitant release of tRNA(Glu). The thioester intermediate is finally reduced by direct hydride transfer from NADPH, to form the product GSA.</text>
</comment>
<reference evidence="19" key="1">
    <citation type="submission" date="2017-09" db="EMBL/GenBank/DDBJ databases">
        <title>Bacterial strain isolated from the female urinary microbiota.</title>
        <authorList>
            <person name="Thomas-White K."/>
            <person name="Kumar N."/>
            <person name="Forster S."/>
            <person name="Putonti C."/>
            <person name="Lawley T."/>
            <person name="Wolfe A.J."/>
        </authorList>
    </citation>
    <scope>NUCLEOTIDE SEQUENCE [LARGE SCALE GENOMIC DNA]</scope>
    <source>
        <strain evidence="19">UMB0959</strain>
    </source>
</reference>
<evidence type="ECO:0000256" key="5">
    <source>
        <dbReference type="ARBA" id="ARBA00023002"/>
    </source>
</evidence>
<evidence type="ECO:0000313" key="18">
    <source>
        <dbReference type="EMBL" id="WOS96616.1"/>
    </source>
</evidence>
<evidence type="ECO:0000313" key="19">
    <source>
        <dbReference type="Proteomes" id="UP000243626"/>
    </source>
</evidence>
<dbReference type="PROSITE" id="PS00747">
    <property type="entry name" value="GLUTR"/>
    <property type="match status" value="1"/>
</dbReference>
<dbReference type="PIRSF" id="PIRSF000445">
    <property type="entry name" value="4pyrrol_synth_GluRdtase"/>
    <property type="match status" value="1"/>
</dbReference>
<evidence type="ECO:0000256" key="11">
    <source>
        <dbReference type="PIRSR" id="PIRSR000445-2"/>
    </source>
</evidence>
<dbReference type="InterPro" id="IPR036453">
    <property type="entry name" value="GluRdtase_dimer_dom_sf"/>
</dbReference>
<dbReference type="InterPro" id="IPR006151">
    <property type="entry name" value="Shikm_DH/Glu-tRNA_Rdtase"/>
</dbReference>
<dbReference type="CDD" id="cd05213">
    <property type="entry name" value="NAD_bind_Glutamyl_tRNA_reduct"/>
    <property type="match status" value="1"/>
</dbReference>
<dbReference type="InterPro" id="IPR018214">
    <property type="entry name" value="GluRdtase_CS"/>
</dbReference>
<dbReference type="Gene3D" id="3.40.50.720">
    <property type="entry name" value="NAD(P)-binding Rossmann-like Domain"/>
    <property type="match status" value="1"/>
</dbReference>
<feature type="domain" description="Quinate/shikimate 5-dehydrogenase/glutamyl-tRNA reductase" evidence="16">
    <location>
        <begin position="171"/>
        <end position="305"/>
    </location>
</feature>
<dbReference type="Proteomes" id="UP000243626">
    <property type="component" value="Chromosome"/>
</dbReference>
<dbReference type="SUPFAM" id="SSF69742">
    <property type="entry name" value="Glutamyl tRNA-reductase catalytic, N-terminal domain"/>
    <property type="match status" value="1"/>
</dbReference>
<dbReference type="Pfam" id="PF00745">
    <property type="entry name" value="GlutR_dimer"/>
    <property type="match status" value="1"/>
</dbReference>
<evidence type="ECO:0000256" key="2">
    <source>
        <dbReference type="ARBA" id="ARBA00005916"/>
    </source>
</evidence>
<evidence type="ECO:0000259" key="16">
    <source>
        <dbReference type="Pfam" id="PF01488"/>
    </source>
</evidence>
<evidence type="ECO:0000256" key="8">
    <source>
        <dbReference type="ARBA" id="ARBA00068659"/>
    </source>
</evidence>
<dbReference type="GO" id="GO:0019353">
    <property type="term" value="P:protoporphyrinogen IX biosynthetic process from glutamate"/>
    <property type="evidence" value="ECO:0007669"/>
    <property type="project" value="TreeGrafter"/>
</dbReference>
<dbReference type="InterPro" id="IPR036343">
    <property type="entry name" value="GluRdtase_N_sf"/>
</dbReference>
<dbReference type="HAMAP" id="MF_00087">
    <property type="entry name" value="Glu_tRNA_reductase"/>
    <property type="match status" value="1"/>
</dbReference>
<dbReference type="SUPFAM" id="SSF51735">
    <property type="entry name" value="NAD(P)-binding Rossmann-fold domains"/>
    <property type="match status" value="1"/>
</dbReference>
<reference evidence="18 19" key="2">
    <citation type="submission" date="2023-10" db="EMBL/GenBank/DDBJ databases">
        <authorList>
            <person name="Choi B."/>
        </authorList>
    </citation>
    <scope>NUCLEOTIDE SEQUENCE [LARGE SCALE GENOMIC DNA]</scope>
    <source>
        <strain evidence="18 19">UMB0959</strain>
    </source>
</reference>
<keyword evidence="19" id="KW-1185">Reference proteome</keyword>
<evidence type="ECO:0000256" key="13">
    <source>
        <dbReference type="PIRSR" id="PIRSR000445-4"/>
    </source>
</evidence>
<dbReference type="PANTHER" id="PTHR43013:SF1">
    <property type="entry name" value="GLUTAMYL-TRNA REDUCTASE"/>
    <property type="match status" value="1"/>
</dbReference>
<dbReference type="InterPro" id="IPR036291">
    <property type="entry name" value="NAD(P)-bd_dom_sf"/>
</dbReference>
<dbReference type="FunFam" id="3.30.460.30:FF:000001">
    <property type="entry name" value="Glutamyl-tRNA reductase"/>
    <property type="match status" value="1"/>
</dbReference>
<comment type="function">
    <text evidence="9">Catalyzes the NADPH-dependent reduction of glutamyl-tRNA(Glu) to glutamate 1-semialdehyde (GSA).</text>
</comment>
<dbReference type="SUPFAM" id="SSF69075">
    <property type="entry name" value="Glutamyl tRNA-reductase dimerization domain"/>
    <property type="match status" value="1"/>
</dbReference>
<feature type="domain" description="Tetrapyrrole biosynthesis glutamyl-tRNA reductase dimerisation" evidence="15">
    <location>
        <begin position="320"/>
        <end position="418"/>
    </location>
</feature>
<evidence type="ECO:0000256" key="9">
    <source>
        <dbReference type="HAMAP-Rule" id="MF_00087"/>
    </source>
</evidence>
<keyword evidence="6 9" id="KW-0627">Porphyrin biosynthesis</keyword>
<sequence length="449" mass="51299">MHVIALSINYRKASVDEREQLNFSDHDIVPALHTLRDQKSILEAVIFSTCNRTELYVVTDQVHTGSYYTRNFLSEYFNIPLETVKNVTELKVNDEAIHHLYRVAAGLDSMVLGETQILGQIRDAFILAQEEHTTGKIFNRLFKEVITIAKRGHSETDISKNAVSMSYAAVELAKKIFTNIQDVKVLVLGAGEMSEETLLNLTSNGVSDVTVVNRNRDNGKQLAERYLGQFRPMDELEDALKDTDIVISSTGAPNFIITEEMIKRVRNLDDERSLILIDIAVPRDIDPNVNNVNNVHHYNVDDLSGIVDDNLKKRKEEAKKIEAMIDTSIQEFLNWVEMQGVRPVIEAMRTKALNIHETTFESITNKLPDLTKREKTIISKHMKSIINQMLRDPITYTKELADERKGAVQLTELEHIFGIESIVEDIHKRQHESLQAIDKLRKEKQNVRK</sequence>
<evidence type="ECO:0000256" key="1">
    <source>
        <dbReference type="ARBA" id="ARBA00005059"/>
    </source>
</evidence>
<evidence type="ECO:0000256" key="4">
    <source>
        <dbReference type="ARBA" id="ARBA00022857"/>
    </source>
</evidence>
<feature type="binding site" evidence="9 12">
    <location>
        <begin position="189"/>
        <end position="194"/>
    </location>
    <ligand>
        <name>NADP(+)</name>
        <dbReference type="ChEBI" id="CHEBI:58349"/>
    </ligand>
</feature>
<dbReference type="NCBIfam" id="TIGR01035">
    <property type="entry name" value="hemA"/>
    <property type="match status" value="1"/>
</dbReference>
<comment type="subunit">
    <text evidence="9">Homodimer.</text>
</comment>
<comment type="similarity">
    <text evidence="2 9 14">Belongs to the glutamyl-tRNA reductase family.</text>
</comment>
<comment type="pathway">
    <text evidence="1 9 14">Porphyrin-containing compound metabolism; protoporphyrin-IX biosynthesis; 5-aminolevulinate from L-glutamyl-tRNA(Glu): step 1/2.</text>
</comment>
<evidence type="ECO:0000256" key="12">
    <source>
        <dbReference type="PIRSR" id="PIRSR000445-3"/>
    </source>
</evidence>
<dbReference type="GO" id="GO:0008883">
    <property type="term" value="F:glutamyl-tRNA reductase activity"/>
    <property type="evidence" value="ECO:0007669"/>
    <property type="project" value="UniProtKB-UniRule"/>
</dbReference>
<feature type="active site" description="Nucleophile" evidence="9 10">
    <location>
        <position position="50"/>
    </location>
</feature>
<feature type="domain" description="Glutamyl-tRNA reductase N-terminal" evidence="17">
    <location>
        <begin position="6"/>
        <end position="156"/>
    </location>
</feature>
<name>A0AAF0YQ86_9STAP</name>
<evidence type="ECO:0000256" key="7">
    <source>
        <dbReference type="ARBA" id="ARBA00047464"/>
    </source>
</evidence>
<dbReference type="Pfam" id="PF05201">
    <property type="entry name" value="GlutR_N"/>
    <property type="match status" value="1"/>
</dbReference>
<accession>A0AAF0YQ86</accession>
<feature type="site" description="Important for activity" evidence="9 13">
    <location>
        <position position="99"/>
    </location>
</feature>
<dbReference type="GO" id="GO:0050661">
    <property type="term" value="F:NADP binding"/>
    <property type="evidence" value="ECO:0007669"/>
    <property type="project" value="InterPro"/>
</dbReference>
<dbReference type="InterPro" id="IPR015896">
    <property type="entry name" value="4pyrrol_synth_GluRdtase_dimer"/>
</dbReference>
<feature type="binding site" evidence="9 11">
    <location>
        <begin position="49"/>
        <end position="52"/>
    </location>
    <ligand>
        <name>substrate</name>
    </ligand>
</feature>
<evidence type="ECO:0000256" key="10">
    <source>
        <dbReference type="PIRSR" id="PIRSR000445-1"/>
    </source>
</evidence>
<evidence type="ECO:0000256" key="3">
    <source>
        <dbReference type="ARBA" id="ARBA00012970"/>
    </source>
</evidence>
<dbReference type="FunFam" id="3.40.50.720:FF:000031">
    <property type="entry name" value="Glutamyl-tRNA reductase"/>
    <property type="match status" value="1"/>
</dbReference>